<comment type="pathway">
    <text evidence="1">Amino-acid biosynthesis; L-methionine biosynthesis via salvage pathway; S-methyl-5-thio-alpha-D-ribose 1-phosphate from S-methyl-5'-thioadenosine (hydrolase route): step 1/2.</text>
</comment>
<dbReference type="CDD" id="cd09008">
    <property type="entry name" value="MTAN"/>
    <property type="match status" value="1"/>
</dbReference>
<dbReference type="RefSeq" id="WP_054198059.1">
    <property type="nucleotide sequence ID" value="NZ_JNOC01000035.1"/>
</dbReference>
<protein>
    <recommendedName>
        <fullName evidence="2">adenosylhomocysteine nucleosidase</fullName>
        <ecNumber evidence="2">3.2.2.9</ecNumber>
    </recommendedName>
</protein>
<dbReference type="InterPro" id="IPR035994">
    <property type="entry name" value="Nucleoside_phosphorylase_sf"/>
</dbReference>
<gene>
    <name evidence="7" type="ORF">HPU229334_06985</name>
</gene>
<evidence type="ECO:0000256" key="5">
    <source>
        <dbReference type="ARBA" id="ARBA00023167"/>
    </source>
</evidence>
<evidence type="ECO:0000259" key="6">
    <source>
        <dbReference type="Pfam" id="PF01048"/>
    </source>
</evidence>
<dbReference type="UniPathway" id="UPA00904">
    <property type="reaction ID" value="UER00871"/>
</dbReference>
<dbReference type="SUPFAM" id="SSF53167">
    <property type="entry name" value="Purine and uridine phosphorylases"/>
    <property type="match status" value="1"/>
</dbReference>
<dbReference type="GO" id="GO:0008782">
    <property type="term" value="F:adenosylhomocysteine nucleosidase activity"/>
    <property type="evidence" value="ECO:0007669"/>
    <property type="project" value="UniProtKB-EC"/>
</dbReference>
<dbReference type="Proteomes" id="UP000037997">
    <property type="component" value="Unassembled WGS sequence"/>
</dbReference>
<dbReference type="Gene3D" id="3.40.50.1580">
    <property type="entry name" value="Nucleoside phosphorylase domain"/>
    <property type="match status" value="1"/>
</dbReference>
<dbReference type="EC" id="3.2.2.9" evidence="2"/>
<dbReference type="Pfam" id="PF01048">
    <property type="entry name" value="PNP_UDP_1"/>
    <property type="match status" value="1"/>
</dbReference>
<evidence type="ECO:0000256" key="3">
    <source>
        <dbReference type="ARBA" id="ARBA00022605"/>
    </source>
</evidence>
<evidence type="ECO:0000256" key="2">
    <source>
        <dbReference type="ARBA" id="ARBA00011974"/>
    </source>
</evidence>
<dbReference type="PATRIC" id="fig|35818.11.peg.1380"/>
<dbReference type="GO" id="GO:0009164">
    <property type="term" value="P:nucleoside catabolic process"/>
    <property type="evidence" value="ECO:0007669"/>
    <property type="project" value="InterPro"/>
</dbReference>
<dbReference type="EMBL" id="JNOC01000035">
    <property type="protein sequence ID" value="KPH55569.1"/>
    <property type="molecule type" value="Genomic_DNA"/>
</dbReference>
<dbReference type="PANTHER" id="PTHR46832">
    <property type="entry name" value="5'-METHYLTHIOADENOSINE/S-ADENOSYLHOMOCYSTEINE NUCLEOSIDASE"/>
    <property type="match status" value="1"/>
</dbReference>
<accession>A0A0N0LTS8</accession>
<name>A0A0N0LTS8_9HELI</name>
<evidence type="ECO:0000256" key="1">
    <source>
        <dbReference type="ARBA" id="ARBA00004945"/>
    </source>
</evidence>
<evidence type="ECO:0000313" key="8">
    <source>
        <dbReference type="Proteomes" id="UP000037997"/>
    </source>
</evidence>
<keyword evidence="4" id="KW-0378">Hydrolase</keyword>
<proteinExistence type="predicted"/>
<dbReference type="GO" id="GO:0008930">
    <property type="term" value="F:methylthioadenosine nucleosidase activity"/>
    <property type="evidence" value="ECO:0007669"/>
    <property type="project" value="InterPro"/>
</dbReference>
<keyword evidence="3" id="KW-0028">Amino-acid biosynthesis</keyword>
<comment type="caution">
    <text evidence="7">The sequence shown here is derived from an EMBL/GenBank/DDBJ whole genome shotgun (WGS) entry which is preliminary data.</text>
</comment>
<feature type="domain" description="Nucleoside phosphorylase" evidence="6">
    <location>
        <begin position="2"/>
        <end position="225"/>
    </location>
</feature>
<dbReference type="STRING" id="35818.HPU229336_02190"/>
<dbReference type="PANTHER" id="PTHR46832:SF1">
    <property type="entry name" value="5'-METHYLTHIOADENOSINE_S-ADENOSYLHOMOCYSTEINE NUCLEOSIDASE"/>
    <property type="match status" value="1"/>
</dbReference>
<dbReference type="InterPro" id="IPR010049">
    <property type="entry name" value="MTA_SAH_Nsdase"/>
</dbReference>
<reference evidence="7 8" key="1">
    <citation type="submission" date="2014-06" db="EMBL/GenBank/DDBJ databases">
        <title>Helicobacter pullorum isolates in fresh chicken meat - phenotypic and genotypic features.</title>
        <authorList>
            <person name="Borges V."/>
            <person name="Santos A."/>
            <person name="Correia C.B."/>
            <person name="Saraiva M."/>
            <person name="Menard A."/>
            <person name="Vieira L."/>
            <person name="Sampaio D.A."/>
            <person name="Gomes J.P."/>
            <person name="Oleastro M."/>
        </authorList>
    </citation>
    <scope>NUCLEOTIDE SEQUENCE [LARGE SCALE GENOMIC DNA]</scope>
    <source>
        <strain evidence="7 8">229334/12</strain>
    </source>
</reference>
<keyword evidence="5" id="KW-0486">Methionine biosynthesis</keyword>
<dbReference type="AlphaFoldDB" id="A0A0N0LTS8"/>
<dbReference type="GO" id="GO:0005829">
    <property type="term" value="C:cytosol"/>
    <property type="evidence" value="ECO:0007669"/>
    <property type="project" value="TreeGrafter"/>
</dbReference>
<dbReference type="NCBIfam" id="NF004079">
    <property type="entry name" value="PRK05584.1"/>
    <property type="match status" value="1"/>
</dbReference>
<sequence length="229" mass="25202">MTIGILGAMQEEISPLLEYYKTYETIAFGGNTFYKVSLPNKTLIIACSRIGKVHSSLSAATMILHFGCEKMIFNGVAGGINPNYKIGDLVIGEKLCQHDVDITIFGHPFGYFSEGKIFTPTDTSLNNLALEVAKEFTIPLHQGIIATGDQFISSKEKKEWIKNEFKADAIEMEGASVAVVCDNLNIPICVIRAISDNASDEALISYEEFLEHSAKQSANLVIKMVEKLR</sequence>
<dbReference type="NCBIfam" id="TIGR01704">
    <property type="entry name" value="MTA_SAH-Nsdase"/>
    <property type="match status" value="1"/>
</dbReference>
<evidence type="ECO:0000313" key="7">
    <source>
        <dbReference type="EMBL" id="KPH55569.1"/>
    </source>
</evidence>
<dbReference type="GO" id="GO:0019284">
    <property type="term" value="P:L-methionine salvage from S-adenosylmethionine"/>
    <property type="evidence" value="ECO:0007669"/>
    <property type="project" value="TreeGrafter"/>
</dbReference>
<evidence type="ECO:0000256" key="4">
    <source>
        <dbReference type="ARBA" id="ARBA00022801"/>
    </source>
</evidence>
<dbReference type="InterPro" id="IPR000845">
    <property type="entry name" value="Nucleoside_phosphorylase_d"/>
</dbReference>
<dbReference type="GO" id="GO:0019509">
    <property type="term" value="P:L-methionine salvage from methylthioadenosine"/>
    <property type="evidence" value="ECO:0007669"/>
    <property type="project" value="UniProtKB-UniPathway"/>
</dbReference>
<organism evidence="7 8">
    <name type="scientific">Helicobacter pullorum</name>
    <dbReference type="NCBI Taxonomy" id="35818"/>
    <lineage>
        <taxon>Bacteria</taxon>
        <taxon>Pseudomonadati</taxon>
        <taxon>Campylobacterota</taxon>
        <taxon>Epsilonproteobacteria</taxon>
        <taxon>Campylobacterales</taxon>
        <taxon>Helicobacteraceae</taxon>
        <taxon>Helicobacter</taxon>
    </lineage>
</organism>